<dbReference type="SFLD" id="SFLDG01151">
    <property type="entry name" value="Main.2:_Nu-like"/>
    <property type="match status" value="1"/>
</dbReference>
<feature type="domain" description="GST N-terminal" evidence="2">
    <location>
        <begin position="4"/>
        <end position="87"/>
    </location>
</feature>
<dbReference type="Pfam" id="PF02798">
    <property type="entry name" value="GST_N"/>
    <property type="match status" value="1"/>
</dbReference>
<dbReference type="EMBL" id="BAAAEN010000014">
    <property type="protein sequence ID" value="GAA0515104.1"/>
    <property type="molecule type" value="Genomic_DNA"/>
</dbReference>
<dbReference type="Gene3D" id="1.20.1050.10">
    <property type="match status" value="1"/>
</dbReference>
<proteinExistence type="inferred from homology"/>
<protein>
    <submittedName>
        <fullName evidence="4">Glutathione S-transferase N-terminal domain-containing protein</fullName>
    </submittedName>
</protein>
<dbReference type="SFLD" id="SFLDS00019">
    <property type="entry name" value="Glutathione_Transferase_(cytos"/>
    <property type="match status" value="2"/>
</dbReference>
<dbReference type="CDD" id="cd03048">
    <property type="entry name" value="GST_N_Ure2p_like"/>
    <property type="match status" value="1"/>
</dbReference>
<dbReference type="Pfam" id="PF00043">
    <property type="entry name" value="GST_C"/>
    <property type="match status" value="1"/>
</dbReference>
<dbReference type="SUPFAM" id="SSF47616">
    <property type="entry name" value="GST C-terminal domain-like"/>
    <property type="match status" value="1"/>
</dbReference>
<reference evidence="4 5" key="1">
    <citation type="journal article" date="2019" name="Int. J. Syst. Evol. Microbiol.">
        <title>The Global Catalogue of Microorganisms (GCM) 10K type strain sequencing project: providing services to taxonomists for standard genome sequencing and annotation.</title>
        <authorList>
            <consortium name="The Broad Institute Genomics Platform"/>
            <consortium name="The Broad Institute Genome Sequencing Center for Infectious Disease"/>
            <person name="Wu L."/>
            <person name="Ma J."/>
        </authorList>
    </citation>
    <scope>NUCLEOTIDE SEQUENCE [LARGE SCALE GENOMIC DNA]</scope>
    <source>
        <strain evidence="4 5">JCM 14330</strain>
    </source>
</reference>
<comment type="similarity">
    <text evidence="1">Belongs to the GST superfamily.</text>
</comment>
<evidence type="ECO:0000259" key="2">
    <source>
        <dbReference type="PROSITE" id="PS50404"/>
    </source>
</evidence>
<sequence length="223" mass="24611">MTRKDAITLYTADTPNGLKIGIFLQETGIPYAQVALDLGRGDQHQPDYLAINPNGKIPAIVDEDAGLAIFESGAILDYLADKYGRFSASTLAGRTQVRQWLYFQVGGIGPMLGQLWWFLHGAGGTNAEAIARYRKESHRLFGVVERRLRASRFLAMDDYTIADMAAFPWLRTHEELDLDIADYPAVRRWLADIAARPAVQRAIAANRLPGASRHDAAATVARA</sequence>
<dbReference type="Gene3D" id="3.40.30.10">
    <property type="entry name" value="Glutaredoxin"/>
    <property type="match status" value="1"/>
</dbReference>
<evidence type="ECO:0000313" key="4">
    <source>
        <dbReference type="EMBL" id="GAA0515104.1"/>
    </source>
</evidence>
<dbReference type="Proteomes" id="UP001501706">
    <property type="component" value="Unassembled WGS sequence"/>
</dbReference>
<dbReference type="PANTHER" id="PTHR44051">
    <property type="entry name" value="GLUTATHIONE S-TRANSFERASE-RELATED"/>
    <property type="match status" value="1"/>
</dbReference>
<dbReference type="InterPro" id="IPR004045">
    <property type="entry name" value="Glutathione_S-Trfase_N"/>
</dbReference>
<feature type="domain" description="GST C-terminal" evidence="3">
    <location>
        <begin position="90"/>
        <end position="218"/>
    </location>
</feature>
<evidence type="ECO:0000256" key="1">
    <source>
        <dbReference type="RuleBase" id="RU003494"/>
    </source>
</evidence>
<evidence type="ECO:0000313" key="5">
    <source>
        <dbReference type="Proteomes" id="UP001501706"/>
    </source>
</evidence>
<accession>A0ABN1CAG8</accession>
<dbReference type="SFLD" id="SFLDG01150">
    <property type="entry name" value="Main.1:_Beta-like"/>
    <property type="match status" value="1"/>
</dbReference>
<evidence type="ECO:0000259" key="3">
    <source>
        <dbReference type="PROSITE" id="PS50405"/>
    </source>
</evidence>
<dbReference type="InterPro" id="IPR004046">
    <property type="entry name" value="GST_C"/>
</dbReference>
<dbReference type="SFLD" id="SFLDG00358">
    <property type="entry name" value="Main_(cytGST)"/>
    <property type="match status" value="2"/>
</dbReference>
<keyword evidence="5" id="KW-1185">Reference proteome</keyword>
<dbReference type="RefSeq" id="WP_343927976.1">
    <property type="nucleotide sequence ID" value="NZ_BAAAEN010000014.1"/>
</dbReference>
<dbReference type="InterPro" id="IPR010987">
    <property type="entry name" value="Glutathione-S-Trfase_C-like"/>
</dbReference>
<organism evidence="4 5">
    <name type="scientific">Pigmentiphaga daeguensis</name>
    <dbReference type="NCBI Taxonomy" id="414049"/>
    <lineage>
        <taxon>Bacteria</taxon>
        <taxon>Pseudomonadati</taxon>
        <taxon>Pseudomonadota</taxon>
        <taxon>Betaproteobacteria</taxon>
        <taxon>Burkholderiales</taxon>
        <taxon>Alcaligenaceae</taxon>
        <taxon>Pigmentiphaga</taxon>
    </lineage>
</organism>
<dbReference type="PANTHER" id="PTHR44051:SF19">
    <property type="entry name" value="DISULFIDE-BOND OXIDOREDUCTASE YFCG"/>
    <property type="match status" value="1"/>
</dbReference>
<dbReference type="InterPro" id="IPR036249">
    <property type="entry name" value="Thioredoxin-like_sf"/>
</dbReference>
<dbReference type="InterPro" id="IPR040079">
    <property type="entry name" value="Glutathione_S-Trfase"/>
</dbReference>
<comment type="caution">
    <text evidence="4">The sequence shown here is derived from an EMBL/GenBank/DDBJ whole genome shotgun (WGS) entry which is preliminary data.</text>
</comment>
<name>A0ABN1CAG8_9BURK</name>
<dbReference type="SUPFAM" id="SSF52833">
    <property type="entry name" value="Thioredoxin-like"/>
    <property type="match status" value="1"/>
</dbReference>
<gene>
    <name evidence="4" type="ORF">GCM10009097_35710</name>
</gene>
<dbReference type="InterPro" id="IPR036282">
    <property type="entry name" value="Glutathione-S-Trfase_C_sf"/>
</dbReference>
<dbReference type="PROSITE" id="PS50404">
    <property type="entry name" value="GST_NTER"/>
    <property type="match status" value="1"/>
</dbReference>
<dbReference type="PROSITE" id="PS50405">
    <property type="entry name" value="GST_CTER"/>
    <property type="match status" value="1"/>
</dbReference>